<gene>
    <name evidence="7" type="ORF">BED47_04475</name>
</gene>
<dbReference type="PANTHER" id="PTHR43025:SF3">
    <property type="entry name" value="MONOGALACTOSYLDIACYLGLYCEROL SYNTHASE 1, CHLOROPLASTIC"/>
    <property type="match status" value="1"/>
</dbReference>
<organism evidence="7 8">
    <name type="scientific">Gottfriedia luciferensis</name>
    <dbReference type="NCBI Taxonomy" id="178774"/>
    <lineage>
        <taxon>Bacteria</taxon>
        <taxon>Bacillati</taxon>
        <taxon>Bacillota</taxon>
        <taxon>Bacilli</taxon>
        <taxon>Bacillales</taxon>
        <taxon>Bacillaceae</taxon>
        <taxon>Gottfriedia</taxon>
    </lineage>
</organism>
<protein>
    <recommendedName>
        <fullName evidence="9">Monogalactosyldiacylglycerol synthase</fullName>
    </recommendedName>
</protein>
<keyword evidence="4" id="KW-0808">Transferase</keyword>
<comment type="caution">
    <text evidence="7">The sequence shown here is derived from an EMBL/GenBank/DDBJ whole genome shotgun (WGS) entry which is preliminary data.</text>
</comment>
<dbReference type="InterPro" id="IPR009695">
    <property type="entry name" value="Diacylglyc_glucosyltr_N"/>
</dbReference>
<keyword evidence="3" id="KW-0328">Glycosyltransferase</keyword>
<keyword evidence="8" id="KW-1185">Reference proteome</keyword>
<dbReference type="PANTHER" id="PTHR43025">
    <property type="entry name" value="MONOGALACTOSYLDIACYLGLYCEROL SYNTHASE"/>
    <property type="match status" value="1"/>
</dbReference>
<dbReference type="Gene3D" id="3.40.50.2000">
    <property type="entry name" value="Glycogen Phosphorylase B"/>
    <property type="match status" value="1"/>
</dbReference>
<feature type="domain" description="Diacylglycerol glucosyltransferase N-terminal" evidence="6">
    <location>
        <begin position="18"/>
        <end position="178"/>
    </location>
</feature>
<name>A0ABX3A2L3_9BACI</name>
<evidence type="ECO:0000259" key="6">
    <source>
        <dbReference type="Pfam" id="PF06925"/>
    </source>
</evidence>
<dbReference type="InterPro" id="IPR007235">
    <property type="entry name" value="Glyco_trans_28_C"/>
</dbReference>
<comment type="similarity">
    <text evidence="2">Belongs to the glycosyltransferase 28 family.</text>
</comment>
<evidence type="ECO:0008006" key="9">
    <source>
        <dbReference type="Google" id="ProtNLM"/>
    </source>
</evidence>
<evidence type="ECO:0000313" key="7">
    <source>
        <dbReference type="EMBL" id="ODG93543.1"/>
    </source>
</evidence>
<evidence type="ECO:0000256" key="1">
    <source>
        <dbReference type="ARBA" id="ARBA00004370"/>
    </source>
</evidence>
<proteinExistence type="inferred from homology"/>
<dbReference type="Proteomes" id="UP000094580">
    <property type="component" value="Unassembled WGS sequence"/>
</dbReference>
<dbReference type="SUPFAM" id="SSF53756">
    <property type="entry name" value="UDP-Glycosyltransferase/glycogen phosphorylase"/>
    <property type="match status" value="1"/>
</dbReference>
<evidence type="ECO:0000256" key="2">
    <source>
        <dbReference type="ARBA" id="ARBA00006962"/>
    </source>
</evidence>
<evidence type="ECO:0000256" key="3">
    <source>
        <dbReference type="ARBA" id="ARBA00022676"/>
    </source>
</evidence>
<evidence type="ECO:0000259" key="5">
    <source>
        <dbReference type="Pfam" id="PF04101"/>
    </source>
</evidence>
<dbReference type="EMBL" id="MDKC01000002">
    <property type="protein sequence ID" value="ODG93543.1"/>
    <property type="molecule type" value="Genomic_DNA"/>
</dbReference>
<evidence type="ECO:0000313" key="8">
    <source>
        <dbReference type="Proteomes" id="UP000094580"/>
    </source>
</evidence>
<dbReference type="RefSeq" id="WP_069032595.1">
    <property type="nucleotide sequence ID" value="NZ_MDKC01000002.1"/>
</dbReference>
<reference evidence="7 8" key="1">
    <citation type="submission" date="2016-07" db="EMBL/GenBank/DDBJ databases">
        <authorList>
            <person name="Townsley L."/>
            <person name="Shank E.A."/>
        </authorList>
    </citation>
    <scope>NUCLEOTIDE SEQUENCE [LARGE SCALE GENOMIC DNA]</scope>
    <source>
        <strain evidence="7 8">CH01</strain>
    </source>
</reference>
<comment type="subcellular location">
    <subcellularLocation>
        <location evidence="1">Membrane</location>
    </subcellularLocation>
</comment>
<dbReference type="InterPro" id="IPR050519">
    <property type="entry name" value="Glycosyltransf_28_UgtP"/>
</dbReference>
<dbReference type="Pfam" id="PF06925">
    <property type="entry name" value="MGDG_synth"/>
    <property type="match status" value="1"/>
</dbReference>
<dbReference type="Pfam" id="PF04101">
    <property type="entry name" value="Glyco_tran_28_C"/>
    <property type="match status" value="1"/>
</dbReference>
<evidence type="ECO:0000256" key="4">
    <source>
        <dbReference type="ARBA" id="ARBA00022679"/>
    </source>
</evidence>
<sequence>MVLQPKILVVTSSFGNGHKEVSKALKSEFEHINFNDVTIIDIYEEAYPTINVFAKNIHLQLFQHAQTIYKWFFYGTEKLFSTVIFDRLLELCGKNIKSILQKEKPDIIITTFPVGSVAKWKKYSSHPCKLYTVVTDYYIHRSWIHNEIDRYYIATEGLIHQMVNLGVSLSKIFVSGIPLRQEFKEIDFLNEGTSNSKSNDQILIVAGAVGLLKDVEKMAKQLLVETKLKVAVVCGYNHILYNKLSKLNEEYKDRLQVFGYVNNIRNLYKKSDLLITKPGGITLSECIACNLPTILYKPTPGQEKENSRIFENAGASVTVKSLNELTFYINRILFKSNHLEQMKSSLTALNKGFSSQLIVNDIFSSIS</sequence>
<accession>A0ABX3A2L3</accession>
<feature type="domain" description="Glycosyl transferase family 28 C-terminal" evidence="5">
    <location>
        <begin position="207"/>
        <end position="345"/>
    </location>
</feature>